<proteinExistence type="predicted"/>
<accession>A0A498P1C1</accession>
<evidence type="ECO:0000256" key="1">
    <source>
        <dbReference type="SAM" id="MobiDB-lite"/>
    </source>
</evidence>
<gene>
    <name evidence="3" type="ORF">ROHU_001154</name>
</gene>
<feature type="compositionally biased region" description="Low complexity" evidence="1">
    <location>
        <begin position="1"/>
        <end position="13"/>
    </location>
</feature>
<keyword evidence="2" id="KW-1133">Transmembrane helix</keyword>
<sequence>MSPQQQTGVQQVSQHRKSKKEKKTSRELEKSQGNWKDLTSTLQLVVSKNKYNHKLLLFSVIALLEHLRCLSLLLWFFCSFLMNLDWELQVNNIDADFVNTVRGIMINEQITSDDETLVIVYYEETDISKRQNYCATEKLFNHDEYTEIEYTLC</sequence>
<keyword evidence="4" id="KW-1185">Reference proteome</keyword>
<keyword evidence="2" id="KW-0472">Membrane</keyword>
<feature type="transmembrane region" description="Helical" evidence="2">
    <location>
        <begin position="55"/>
        <end position="77"/>
    </location>
</feature>
<evidence type="ECO:0000313" key="3">
    <source>
        <dbReference type="EMBL" id="RXN38390.1"/>
    </source>
</evidence>
<dbReference type="EMBL" id="QBIY01004878">
    <property type="protein sequence ID" value="RXN38390.1"/>
    <property type="molecule type" value="Genomic_DNA"/>
</dbReference>
<evidence type="ECO:0000256" key="2">
    <source>
        <dbReference type="SAM" id="Phobius"/>
    </source>
</evidence>
<dbReference type="Proteomes" id="UP000290572">
    <property type="component" value="Unassembled WGS sequence"/>
</dbReference>
<name>A0A498P1C1_LABRO</name>
<feature type="region of interest" description="Disordered" evidence="1">
    <location>
        <begin position="1"/>
        <end position="32"/>
    </location>
</feature>
<protein>
    <submittedName>
        <fullName evidence="3">Uncharacterized protein</fullName>
    </submittedName>
</protein>
<evidence type="ECO:0000313" key="4">
    <source>
        <dbReference type="Proteomes" id="UP000290572"/>
    </source>
</evidence>
<reference evidence="3 4" key="1">
    <citation type="submission" date="2018-03" db="EMBL/GenBank/DDBJ databases">
        <title>Draft genome sequence of Rohu Carp (Labeo rohita).</title>
        <authorList>
            <person name="Das P."/>
            <person name="Kushwaha B."/>
            <person name="Joshi C.G."/>
            <person name="Kumar D."/>
            <person name="Nagpure N.S."/>
            <person name="Sahoo L."/>
            <person name="Das S.P."/>
            <person name="Bit A."/>
            <person name="Patnaik S."/>
            <person name="Meher P.K."/>
            <person name="Jayasankar P."/>
            <person name="Koringa P.G."/>
            <person name="Patel N.V."/>
            <person name="Hinsu A.T."/>
            <person name="Kumar R."/>
            <person name="Pandey M."/>
            <person name="Agarwal S."/>
            <person name="Srivastava S."/>
            <person name="Singh M."/>
            <person name="Iquebal M.A."/>
            <person name="Jaiswal S."/>
            <person name="Angadi U.B."/>
            <person name="Kumar N."/>
            <person name="Raza M."/>
            <person name="Shah T.M."/>
            <person name="Rai A."/>
            <person name="Jena J.K."/>
        </authorList>
    </citation>
    <scope>NUCLEOTIDE SEQUENCE [LARGE SCALE GENOMIC DNA]</scope>
    <source>
        <strain evidence="3">DASCIFA01</strain>
        <tissue evidence="3">Testis</tissue>
    </source>
</reference>
<dbReference type="AlphaFoldDB" id="A0A498P1C1"/>
<keyword evidence="2" id="KW-0812">Transmembrane</keyword>
<feature type="compositionally biased region" description="Basic residues" evidence="1">
    <location>
        <begin position="14"/>
        <end position="23"/>
    </location>
</feature>
<organism evidence="3 4">
    <name type="scientific">Labeo rohita</name>
    <name type="common">Indian major carp</name>
    <name type="synonym">Cyprinus rohita</name>
    <dbReference type="NCBI Taxonomy" id="84645"/>
    <lineage>
        <taxon>Eukaryota</taxon>
        <taxon>Metazoa</taxon>
        <taxon>Chordata</taxon>
        <taxon>Craniata</taxon>
        <taxon>Vertebrata</taxon>
        <taxon>Euteleostomi</taxon>
        <taxon>Actinopterygii</taxon>
        <taxon>Neopterygii</taxon>
        <taxon>Teleostei</taxon>
        <taxon>Ostariophysi</taxon>
        <taxon>Cypriniformes</taxon>
        <taxon>Cyprinidae</taxon>
        <taxon>Labeoninae</taxon>
        <taxon>Labeonini</taxon>
        <taxon>Labeo</taxon>
    </lineage>
</organism>
<comment type="caution">
    <text evidence="3">The sequence shown here is derived from an EMBL/GenBank/DDBJ whole genome shotgun (WGS) entry which is preliminary data.</text>
</comment>